<dbReference type="CDD" id="cd00798">
    <property type="entry name" value="INT_XerDC_C"/>
    <property type="match status" value="1"/>
</dbReference>
<dbReference type="PANTHER" id="PTHR30349">
    <property type="entry name" value="PHAGE INTEGRASE-RELATED"/>
    <property type="match status" value="1"/>
</dbReference>
<dbReference type="InterPro" id="IPR050090">
    <property type="entry name" value="Tyrosine_recombinase_XerCD"/>
</dbReference>
<reference evidence="5 6" key="1">
    <citation type="submission" date="2020-05" db="EMBL/GenBank/DDBJ databases">
        <title>MicrobeNet Type strains.</title>
        <authorList>
            <person name="Nicholson A.C."/>
        </authorList>
    </citation>
    <scope>NUCLEOTIDE SEQUENCE [LARGE SCALE GENOMIC DNA]</scope>
    <source>
        <strain evidence="5 6">JCM 14547</strain>
    </source>
</reference>
<evidence type="ECO:0000256" key="1">
    <source>
        <dbReference type="ARBA" id="ARBA00004496"/>
    </source>
</evidence>
<dbReference type="PANTHER" id="PTHR30349:SF77">
    <property type="entry name" value="TYROSINE RECOMBINASE XERC"/>
    <property type="match status" value="1"/>
</dbReference>
<evidence type="ECO:0000256" key="2">
    <source>
        <dbReference type="ARBA" id="ARBA00022908"/>
    </source>
</evidence>
<evidence type="ECO:0000256" key="3">
    <source>
        <dbReference type="ARBA" id="ARBA00023172"/>
    </source>
</evidence>
<dbReference type="Gene3D" id="1.10.443.10">
    <property type="entry name" value="Intergrase catalytic core"/>
    <property type="match status" value="1"/>
</dbReference>
<comment type="caution">
    <text evidence="5">The sequence shown here is derived from an EMBL/GenBank/DDBJ whole genome shotgun (WGS) entry which is preliminary data.</text>
</comment>
<dbReference type="RefSeq" id="WP_171204315.1">
    <property type="nucleotide sequence ID" value="NZ_JABEMA010000409.1"/>
</dbReference>
<feature type="domain" description="Tyr recombinase" evidence="4">
    <location>
        <begin position="5"/>
        <end position="191"/>
    </location>
</feature>
<dbReference type="GO" id="GO:0005737">
    <property type="term" value="C:cytoplasm"/>
    <property type="evidence" value="ECO:0007669"/>
    <property type="project" value="UniProtKB-SubCell"/>
</dbReference>
<dbReference type="GO" id="GO:0015074">
    <property type="term" value="P:DNA integration"/>
    <property type="evidence" value="ECO:0007669"/>
    <property type="project" value="UniProtKB-KW"/>
</dbReference>
<organism evidence="5 6">
    <name type="scientific">Pseudokineococcus marinus</name>
    <dbReference type="NCBI Taxonomy" id="351215"/>
    <lineage>
        <taxon>Bacteria</taxon>
        <taxon>Bacillati</taxon>
        <taxon>Actinomycetota</taxon>
        <taxon>Actinomycetes</taxon>
        <taxon>Kineosporiales</taxon>
        <taxon>Kineosporiaceae</taxon>
        <taxon>Pseudokineococcus</taxon>
    </lineage>
</organism>
<dbReference type="InterPro" id="IPR011010">
    <property type="entry name" value="DNA_brk_join_enz"/>
</dbReference>
<protein>
    <submittedName>
        <fullName evidence="5">Tyrosine-type recombinase/integrase</fullName>
    </submittedName>
</protein>
<accession>A0A849BT08</accession>
<dbReference type="Proteomes" id="UP000555552">
    <property type="component" value="Unassembled WGS sequence"/>
</dbReference>
<name>A0A849BT08_9ACTN</name>
<sequence>RSSGALPGVLAAGAVAQVLAAAEEAAEEGGPVALRDAAALELLYATGVRVGELVGLDVDDVDRSRWTVRVMGKGAKERVVPFGAPADAALGRWLGRGRPALAGPRSGPALLLGARGGRLDQRAVRGVVERISGKVVSRHVTPHTLRHSAATHLLDGGADLRSVQELLGHASLATTQLYTHVSVERLRSSYHQAHPRA</sequence>
<dbReference type="InterPro" id="IPR002104">
    <property type="entry name" value="Integrase_catalytic"/>
</dbReference>
<evidence type="ECO:0000313" key="5">
    <source>
        <dbReference type="EMBL" id="NNH24583.1"/>
    </source>
</evidence>
<keyword evidence="2" id="KW-0229">DNA integration</keyword>
<evidence type="ECO:0000259" key="4">
    <source>
        <dbReference type="PROSITE" id="PS51898"/>
    </source>
</evidence>
<dbReference type="PROSITE" id="PS51898">
    <property type="entry name" value="TYR_RECOMBINASE"/>
    <property type="match status" value="1"/>
</dbReference>
<proteinExistence type="predicted"/>
<comment type="subcellular location">
    <subcellularLocation>
        <location evidence="1">Cytoplasm</location>
    </subcellularLocation>
</comment>
<keyword evidence="6" id="KW-1185">Reference proteome</keyword>
<feature type="non-terminal residue" evidence="5">
    <location>
        <position position="1"/>
    </location>
</feature>
<dbReference type="EMBL" id="JABEMA010000409">
    <property type="protein sequence ID" value="NNH24583.1"/>
    <property type="molecule type" value="Genomic_DNA"/>
</dbReference>
<dbReference type="InterPro" id="IPR013762">
    <property type="entry name" value="Integrase-like_cat_sf"/>
</dbReference>
<dbReference type="Pfam" id="PF00589">
    <property type="entry name" value="Phage_integrase"/>
    <property type="match status" value="1"/>
</dbReference>
<dbReference type="GO" id="GO:0006310">
    <property type="term" value="P:DNA recombination"/>
    <property type="evidence" value="ECO:0007669"/>
    <property type="project" value="UniProtKB-KW"/>
</dbReference>
<dbReference type="GO" id="GO:0003677">
    <property type="term" value="F:DNA binding"/>
    <property type="evidence" value="ECO:0007669"/>
    <property type="project" value="InterPro"/>
</dbReference>
<dbReference type="SUPFAM" id="SSF56349">
    <property type="entry name" value="DNA breaking-rejoining enzymes"/>
    <property type="match status" value="1"/>
</dbReference>
<evidence type="ECO:0000313" key="6">
    <source>
        <dbReference type="Proteomes" id="UP000555552"/>
    </source>
</evidence>
<dbReference type="AlphaFoldDB" id="A0A849BT08"/>
<gene>
    <name evidence="5" type="ORF">HLB09_16110</name>
</gene>
<keyword evidence="3" id="KW-0233">DNA recombination</keyword>